<evidence type="ECO:0000256" key="1">
    <source>
        <dbReference type="SAM" id="MobiDB-lite"/>
    </source>
</evidence>
<dbReference type="GeneID" id="59293898"/>
<keyword evidence="3" id="KW-1185">Reference proteome</keyword>
<dbReference type="Proteomes" id="UP000578531">
    <property type="component" value="Unassembled WGS sequence"/>
</dbReference>
<protein>
    <submittedName>
        <fullName evidence="2">Uncharacterized protein</fullName>
    </submittedName>
</protein>
<accession>A0A8H6CQ22</accession>
<reference evidence="2 3" key="1">
    <citation type="journal article" date="2020" name="Genomics">
        <title>Complete, high-quality genomes from long-read metagenomic sequencing of two wolf lichen thalli reveals enigmatic genome architecture.</title>
        <authorList>
            <person name="McKenzie S.K."/>
            <person name="Walston R.F."/>
            <person name="Allen J.L."/>
        </authorList>
    </citation>
    <scope>NUCLEOTIDE SEQUENCE [LARGE SCALE GENOMIC DNA]</scope>
    <source>
        <strain evidence="2">WasteWater2</strain>
    </source>
</reference>
<feature type="region of interest" description="Disordered" evidence="1">
    <location>
        <begin position="1"/>
        <end position="21"/>
    </location>
</feature>
<comment type="caution">
    <text evidence="2">The sequence shown here is derived from an EMBL/GenBank/DDBJ whole genome shotgun (WGS) entry which is preliminary data.</text>
</comment>
<evidence type="ECO:0000313" key="3">
    <source>
        <dbReference type="Proteomes" id="UP000578531"/>
    </source>
</evidence>
<organism evidence="2 3">
    <name type="scientific">Letharia columbiana</name>
    <dbReference type="NCBI Taxonomy" id="112416"/>
    <lineage>
        <taxon>Eukaryota</taxon>
        <taxon>Fungi</taxon>
        <taxon>Dikarya</taxon>
        <taxon>Ascomycota</taxon>
        <taxon>Pezizomycotina</taxon>
        <taxon>Lecanoromycetes</taxon>
        <taxon>OSLEUM clade</taxon>
        <taxon>Lecanoromycetidae</taxon>
        <taxon>Lecanorales</taxon>
        <taxon>Lecanorineae</taxon>
        <taxon>Parmeliaceae</taxon>
        <taxon>Letharia</taxon>
    </lineage>
</organism>
<dbReference type="AlphaFoldDB" id="A0A8H6CQ22"/>
<feature type="compositionally biased region" description="Basic residues" evidence="1">
    <location>
        <begin position="1"/>
        <end position="12"/>
    </location>
</feature>
<proteinExistence type="predicted"/>
<dbReference type="RefSeq" id="XP_037159013.1">
    <property type="nucleotide sequence ID" value="XM_037314134.1"/>
</dbReference>
<name>A0A8H6CQ22_9LECA</name>
<evidence type="ECO:0000313" key="2">
    <source>
        <dbReference type="EMBL" id="KAF6227522.1"/>
    </source>
</evidence>
<sequence>MSTPKTSRKKATPKVTKPELPTDMKLPAAKWTDNDRSLIGLLLTALEEDKYVKRAIWPAPEDKSTSIKKAVAYRDIADTVFSELSFFAEYF</sequence>
<dbReference type="EMBL" id="JACCJC010000086">
    <property type="protein sequence ID" value="KAF6227522.1"/>
    <property type="molecule type" value="Genomic_DNA"/>
</dbReference>
<gene>
    <name evidence="2" type="ORF">HO173_012262</name>
</gene>